<dbReference type="SUPFAM" id="SSF51735">
    <property type="entry name" value="NAD(P)-binding Rossmann-fold domains"/>
    <property type="match status" value="2"/>
</dbReference>
<keyword evidence="10" id="KW-1185">Reference proteome</keyword>
<protein>
    <recommendedName>
        <fullName evidence="2">Fatty acid synthase</fullName>
        <ecNumber evidence="1">2.3.1.85</ecNumber>
    </recommendedName>
</protein>
<dbReference type="PROSITE" id="PS50075">
    <property type="entry name" value="CARRIER"/>
    <property type="match status" value="1"/>
</dbReference>
<dbReference type="Pfam" id="PF00106">
    <property type="entry name" value="adh_short"/>
    <property type="match status" value="1"/>
</dbReference>
<dbReference type="InterPro" id="IPR025110">
    <property type="entry name" value="AMP-bd_C"/>
</dbReference>
<dbReference type="InterPro" id="IPR036291">
    <property type="entry name" value="NAD(P)-bd_dom_sf"/>
</dbReference>
<dbReference type="PRINTS" id="PR00080">
    <property type="entry name" value="SDRFAMILY"/>
</dbReference>
<dbReference type="InterPro" id="IPR020904">
    <property type="entry name" value="Sc_DH/Rdtase_CS"/>
</dbReference>
<dbReference type="InterPro" id="IPR020806">
    <property type="entry name" value="PKS_PP-bd"/>
</dbReference>
<evidence type="ECO:0000256" key="1">
    <source>
        <dbReference type="ARBA" id="ARBA00012873"/>
    </source>
</evidence>
<sequence length="1295" mass="144346">MDYENEGCLHEIFDRQMKRTNPTATAVVSDDGRSISFSELDYLTDILATNLRHKGVERNSAVGMYLEKSLEYPIAYTAILRAGGAYMPLELSYPENLLYSILEDAKPAAVITTENLKEKIPSSVTVIVLNEGWADRLAKENEAGPVLEEVKSTLDDLAYIVYSSGTTGKPKGICCPHRGAVFSYTWRHQNYPFQPDDRVACNIFFTWELFRPLLKGIPLYAIPDSVIYDPPLLLKFMKKHGITRVLFTPSLLETILTCEDSDIAGHLSSMRVIWLCGEVVTTALRDRCMRTLPWIKLLNLYSISECHDVAVADLTNLPFQDELSEKDDMKRKFCPVGKLLPGVYVAIMDDDLKPLPVALPGEIFVGGPTLAHGYLNRPELNAYRFIECPEEVPQSAGPKLYRTGDWGYLLSSGLLEICGRCDSMVKIRGYSIETQAVEAALIQLPMVQACCVVALGEEGEDKYLVAYVVPHNGNKACKKDIRAILKKRLPFYMIPSHFVLLASIPVTPAGKLDKKKLPPIGSEGTDEEGLPSTPTECSLVKLWSEVLNVSSIDVHEGFFDLGGHSLLATHLLQKVNKAFGTSLTVQDLFAYPTVAQMAKRIDELIQNGTLQSKKNLSEGKVDLLKEVNYHYATDQEFVNMDIMLRAFWRSGNFKNSRRWMRGRVLLTGATGFLGMFLLRDLIRFTKVHIFCIVREQPGLDVKERLKQVLQKFKILPSRSDRQQMTEEERYVDYGFEHRVTVLKGDVSLIKLGVSEEEYVHLSSEIDLIIHAAAAVNMVYPYQALRGANVHGTQNILLFACTSKIKPLHYISTDAVFPHGLSNCSEDADMKEYACKLDDGYSQSKWVAEQLVLRAKTKGLPVSIYRLGNLAGDRERVRWNPIDFILLMIKGITATLSAPDVDWMVEMTPVDFVSEMIVKMTQEMSISMGKVFHVINPQPLNAKWLFQWMSVHGYPLDIISFKDWCSRIEILCKNNPQCGLIPLLRLLEIWMGDSSFLSNLSTYTMKNFDAAMEHFKVTYPLVNSELLTHYFSALVSQGVLPNPEKKIRGPRSLEGKVAIVTGASSGIGESVARTLAEHGAKVVLAARRKERLDQLKDEIAELGDVAVSMETNVANRQEVLDLVSRTNDTLGPVDIMVNCAGLGFYTSMKNCNLDEWEKMVDVNCKGVMNSIGAVLPGMLARKKGHIINISSNAGRKTFPGLTVYSATKYFVESLTQGLRLEIVGSGVKVTSIQPGDVATEFGIGNTDEEARAKYEVSADIKRLDPSDVANAVIYAVTQPAHCAVNEILIEPVDAPC</sequence>
<proteinExistence type="predicted"/>
<dbReference type="Proteomes" id="UP001159427">
    <property type="component" value="Unassembled WGS sequence"/>
</dbReference>
<accession>A0ABN8MIT2</accession>
<dbReference type="CDD" id="cd05235">
    <property type="entry name" value="SDR_e1"/>
    <property type="match status" value="1"/>
</dbReference>
<organism evidence="9 10">
    <name type="scientific">Porites evermanni</name>
    <dbReference type="NCBI Taxonomy" id="104178"/>
    <lineage>
        <taxon>Eukaryota</taxon>
        <taxon>Metazoa</taxon>
        <taxon>Cnidaria</taxon>
        <taxon>Anthozoa</taxon>
        <taxon>Hexacorallia</taxon>
        <taxon>Scleractinia</taxon>
        <taxon>Fungiina</taxon>
        <taxon>Poritidae</taxon>
        <taxon>Porites</taxon>
    </lineage>
</organism>
<name>A0ABN8MIT2_9CNID</name>
<dbReference type="PROSITE" id="PS00012">
    <property type="entry name" value="PHOSPHOPANTETHEINE"/>
    <property type="match status" value="1"/>
</dbReference>
<dbReference type="InterPro" id="IPR045851">
    <property type="entry name" value="AMP-bd_C_sf"/>
</dbReference>
<evidence type="ECO:0000256" key="6">
    <source>
        <dbReference type="ARBA" id="ARBA00044883"/>
    </source>
</evidence>
<dbReference type="CDD" id="cd05930">
    <property type="entry name" value="A_NRPS"/>
    <property type="match status" value="1"/>
</dbReference>
<dbReference type="EMBL" id="CALNXI010000569">
    <property type="protein sequence ID" value="CAH3029387.1"/>
    <property type="molecule type" value="Genomic_DNA"/>
</dbReference>
<dbReference type="InterPro" id="IPR010080">
    <property type="entry name" value="Thioester_reductase-like_dom"/>
</dbReference>
<dbReference type="InterPro" id="IPR020845">
    <property type="entry name" value="AMP-binding_CS"/>
</dbReference>
<keyword evidence="4" id="KW-0597">Phosphoprotein</keyword>
<reference evidence="9 10" key="1">
    <citation type="submission" date="2022-05" db="EMBL/GenBank/DDBJ databases">
        <authorList>
            <consortium name="Genoscope - CEA"/>
            <person name="William W."/>
        </authorList>
    </citation>
    <scope>NUCLEOTIDE SEQUENCE [LARGE SCALE GENOMIC DNA]</scope>
</reference>
<evidence type="ECO:0000256" key="2">
    <source>
        <dbReference type="ARBA" id="ARBA00018769"/>
    </source>
</evidence>
<gene>
    <name evidence="9" type="ORF">PEVE_00036060</name>
</gene>
<dbReference type="InterPro" id="IPR042099">
    <property type="entry name" value="ANL_N_sf"/>
</dbReference>
<evidence type="ECO:0000256" key="3">
    <source>
        <dbReference type="ARBA" id="ARBA00022450"/>
    </source>
</evidence>
<dbReference type="Gene3D" id="3.30.300.30">
    <property type="match status" value="1"/>
</dbReference>
<dbReference type="SMART" id="SM00823">
    <property type="entry name" value="PKS_PP"/>
    <property type="match status" value="1"/>
</dbReference>
<dbReference type="Pfam" id="PF00501">
    <property type="entry name" value="AMP-binding"/>
    <property type="match status" value="1"/>
</dbReference>
<dbReference type="Pfam" id="PF07993">
    <property type="entry name" value="NAD_binding_4"/>
    <property type="match status" value="1"/>
</dbReference>
<keyword evidence="5" id="KW-0560">Oxidoreductase</keyword>
<dbReference type="Gene3D" id="1.10.1200.10">
    <property type="entry name" value="ACP-like"/>
    <property type="match status" value="1"/>
</dbReference>
<evidence type="ECO:0000313" key="9">
    <source>
        <dbReference type="EMBL" id="CAH3029387.1"/>
    </source>
</evidence>
<comment type="caution">
    <text evidence="9">The sequence shown here is derived from an EMBL/GenBank/DDBJ whole genome shotgun (WGS) entry which is preliminary data.</text>
</comment>
<dbReference type="PRINTS" id="PR00081">
    <property type="entry name" value="GDHRDH"/>
</dbReference>
<dbReference type="InterPro" id="IPR006162">
    <property type="entry name" value="Ppantetheine_attach_site"/>
</dbReference>
<dbReference type="InterPro" id="IPR000873">
    <property type="entry name" value="AMP-dep_synth/lig_dom"/>
</dbReference>
<dbReference type="PANTHER" id="PTHR44845:SF6">
    <property type="entry name" value="BETA-ALANINE-ACTIVATING ENZYME"/>
    <property type="match status" value="1"/>
</dbReference>
<keyword evidence="3" id="KW-0596">Phosphopantetheine</keyword>
<comment type="catalytic activity">
    <reaction evidence="6">
        <text>acetyl-CoA + n malonyl-CoA + 2n NADPH + 2n H(+) = a long-chain fatty acid + (n+1) CoA + n CO2 + 2n NADP(+).</text>
        <dbReference type="EC" id="2.3.1.85"/>
    </reaction>
</comment>
<evidence type="ECO:0000259" key="8">
    <source>
        <dbReference type="PROSITE" id="PS50075"/>
    </source>
</evidence>
<dbReference type="SUPFAM" id="SSF56801">
    <property type="entry name" value="Acetyl-CoA synthetase-like"/>
    <property type="match status" value="1"/>
</dbReference>
<dbReference type="NCBIfam" id="TIGR01746">
    <property type="entry name" value="Thioester-redct"/>
    <property type="match status" value="1"/>
</dbReference>
<feature type="coiled-coil region" evidence="7">
    <location>
        <begin position="1084"/>
        <end position="1111"/>
    </location>
</feature>
<evidence type="ECO:0000313" key="10">
    <source>
        <dbReference type="Proteomes" id="UP001159427"/>
    </source>
</evidence>
<dbReference type="Gene3D" id="3.40.50.12780">
    <property type="entry name" value="N-terminal domain of ligase-like"/>
    <property type="match status" value="1"/>
</dbReference>
<dbReference type="PROSITE" id="PS00455">
    <property type="entry name" value="AMP_BINDING"/>
    <property type="match status" value="1"/>
</dbReference>
<dbReference type="SMART" id="SM01294">
    <property type="entry name" value="PKS_PP_betabranch"/>
    <property type="match status" value="1"/>
</dbReference>
<dbReference type="SUPFAM" id="SSF47336">
    <property type="entry name" value="ACP-like"/>
    <property type="match status" value="1"/>
</dbReference>
<dbReference type="Pfam" id="PF00550">
    <property type="entry name" value="PP-binding"/>
    <property type="match status" value="1"/>
</dbReference>
<evidence type="ECO:0000256" key="4">
    <source>
        <dbReference type="ARBA" id="ARBA00022553"/>
    </source>
</evidence>
<evidence type="ECO:0000256" key="5">
    <source>
        <dbReference type="ARBA" id="ARBA00023002"/>
    </source>
</evidence>
<dbReference type="PANTHER" id="PTHR44845">
    <property type="entry name" value="CARRIER DOMAIN-CONTAINING PROTEIN"/>
    <property type="match status" value="1"/>
</dbReference>
<feature type="domain" description="Carrier" evidence="8">
    <location>
        <begin position="530"/>
        <end position="605"/>
    </location>
</feature>
<dbReference type="PROSITE" id="PS00061">
    <property type="entry name" value="ADH_SHORT"/>
    <property type="match status" value="1"/>
</dbReference>
<dbReference type="Pfam" id="PF13193">
    <property type="entry name" value="AMP-binding_C"/>
    <property type="match status" value="1"/>
</dbReference>
<dbReference type="InterPro" id="IPR036736">
    <property type="entry name" value="ACP-like_sf"/>
</dbReference>
<keyword evidence="7" id="KW-0175">Coiled coil</keyword>
<dbReference type="InterPro" id="IPR009081">
    <property type="entry name" value="PP-bd_ACP"/>
</dbReference>
<dbReference type="EC" id="2.3.1.85" evidence="1"/>
<evidence type="ECO:0000256" key="7">
    <source>
        <dbReference type="SAM" id="Coils"/>
    </source>
</evidence>
<dbReference type="InterPro" id="IPR002347">
    <property type="entry name" value="SDR_fam"/>
</dbReference>
<dbReference type="InterPro" id="IPR013120">
    <property type="entry name" value="FAR_NAD-bd"/>
</dbReference>
<dbReference type="Gene3D" id="3.40.50.720">
    <property type="entry name" value="NAD(P)-binding Rossmann-like Domain"/>
    <property type="match status" value="2"/>
</dbReference>